<dbReference type="InterPro" id="IPR017970">
    <property type="entry name" value="Homeobox_CS"/>
</dbReference>
<feature type="compositionally biased region" description="Basic and acidic residues" evidence="7">
    <location>
        <begin position="71"/>
        <end position="92"/>
    </location>
</feature>
<dbReference type="RefSeq" id="XP_062653078.1">
    <property type="nucleotide sequence ID" value="XM_062789813.1"/>
</dbReference>
<dbReference type="PROSITE" id="PS00027">
    <property type="entry name" value="HOMEOBOX_1"/>
    <property type="match status" value="1"/>
</dbReference>
<dbReference type="CDD" id="cd00086">
    <property type="entry name" value="homeodomain"/>
    <property type="match status" value="1"/>
</dbReference>
<evidence type="ECO:0000256" key="6">
    <source>
        <dbReference type="RuleBase" id="RU000682"/>
    </source>
</evidence>
<evidence type="ECO:0000256" key="1">
    <source>
        <dbReference type="ARBA" id="ARBA00004123"/>
    </source>
</evidence>
<feature type="region of interest" description="Disordered" evidence="7">
    <location>
        <begin position="405"/>
        <end position="551"/>
    </location>
</feature>
<feature type="compositionally biased region" description="Polar residues" evidence="7">
    <location>
        <begin position="156"/>
        <end position="174"/>
    </location>
</feature>
<accession>A0AAN6Z8U4</accession>
<dbReference type="GO" id="GO:0005634">
    <property type="term" value="C:nucleus"/>
    <property type="evidence" value="ECO:0007669"/>
    <property type="project" value="UniProtKB-SubCell"/>
</dbReference>
<feature type="non-terminal residue" evidence="9">
    <location>
        <position position="638"/>
    </location>
</feature>
<feature type="compositionally biased region" description="Acidic residues" evidence="7">
    <location>
        <begin position="579"/>
        <end position="588"/>
    </location>
</feature>
<evidence type="ECO:0000256" key="7">
    <source>
        <dbReference type="SAM" id="MobiDB-lite"/>
    </source>
</evidence>
<dbReference type="GeneID" id="87826583"/>
<name>A0AAN6Z8U4_9PEZI</name>
<feature type="region of interest" description="Disordered" evidence="7">
    <location>
        <begin position="156"/>
        <end position="219"/>
    </location>
</feature>
<dbReference type="GO" id="GO:0000981">
    <property type="term" value="F:DNA-binding transcription factor activity, RNA polymerase II-specific"/>
    <property type="evidence" value="ECO:0007669"/>
    <property type="project" value="InterPro"/>
</dbReference>
<evidence type="ECO:0000256" key="4">
    <source>
        <dbReference type="ARBA" id="ARBA00023242"/>
    </source>
</evidence>
<comment type="subcellular location">
    <subcellularLocation>
        <location evidence="1 5 6">Nucleus</location>
    </subcellularLocation>
</comment>
<dbReference type="SUPFAM" id="SSF46689">
    <property type="entry name" value="Homeodomain-like"/>
    <property type="match status" value="1"/>
</dbReference>
<keyword evidence="10" id="KW-1185">Reference proteome</keyword>
<comment type="caution">
    <text evidence="9">The sequence shown here is derived from an EMBL/GenBank/DDBJ whole genome shotgun (WGS) entry which is preliminary data.</text>
</comment>
<keyword evidence="4 5" id="KW-0539">Nucleus</keyword>
<evidence type="ECO:0000256" key="3">
    <source>
        <dbReference type="ARBA" id="ARBA00023155"/>
    </source>
</evidence>
<feature type="region of interest" description="Disordered" evidence="7">
    <location>
        <begin position="309"/>
        <end position="344"/>
    </location>
</feature>
<feature type="region of interest" description="Disordered" evidence="7">
    <location>
        <begin position="570"/>
        <end position="602"/>
    </location>
</feature>
<dbReference type="PROSITE" id="PS50071">
    <property type="entry name" value="HOMEOBOX_2"/>
    <property type="match status" value="1"/>
</dbReference>
<feature type="compositionally biased region" description="Low complexity" evidence="7">
    <location>
        <begin position="12"/>
        <end position="36"/>
    </location>
</feature>
<evidence type="ECO:0000259" key="8">
    <source>
        <dbReference type="PROSITE" id="PS50071"/>
    </source>
</evidence>
<reference evidence="9" key="2">
    <citation type="submission" date="2023-05" db="EMBL/GenBank/DDBJ databases">
        <authorList>
            <consortium name="Lawrence Berkeley National Laboratory"/>
            <person name="Steindorff A."/>
            <person name="Hensen N."/>
            <person name="Bonometti L."/>
            <person name="Westerberg I."/>
            <person name="Brannstrom I.O."/>
            <person name="Guillou S."/>
            <person name="Cros-Aarteil S."/>
            <person name="Calhoun S."/>
            <person name="Haridas S."/>
            <person name="Kuo A."/>
            <person name="Mondo S."/>
            <person name="Pangilinan J."/>
            <person name="Riley R."/>
            <person name="Labutti K."/>
            <person name="Andreopoulos B."/>
            <person name="Lipzen A."/>
            <person name="Chen C."/>
            <person name="Yanf M."/>
            <person name="Daum C."/>
            <person name="Ng V."/>
            <person name="Clum A."/>
            <person name="Ohm R."/>
            <person name="Martin F."/>
            <person name="Silar P."/>
            <person name="Natvig D."/>
            <person name="Lalanne C."/>
            <person name="Gautier V."/>
            <person name="Ament-Velasquez S.L."/>
            <person name="Kruys A."/>
            <person name="Hutchinson M.I."/>
            <person name="Powell A.J."/>
            <person name="Barry K."/>
            <person name="Miller A.N."/>
            <person name="Grigoriev I.V."/>
            <person name="Debuchy R."/>
            <person name="Gladieux P."/>
            <person name="Thoren M.H."/>
            <person name="Johannesson H."/>
        </authorList>
    </citation>
    <scope>NUCLEOTIDE SEQUENCE</scope>
    <source>
        <strain evidence="9">CBS 731.68</strain>
    </source>
</reference>
<protein>
    <recommendedName>
        <fullName evidence="8">Homeobox domain-containing protein</fullName>
    </recommendedName>
</protein>
<gene>
    <name evidence="9" type="ORF">N657DRAFT_587133</name>
</gene>
<dbReference type="InterPro" id="IPR009057">
    <property type="entry name" value="Homeodomain-like_sf"/>
</dbReference>
<sequence length="638" mass="69374">MNPPPSTMDSNAVPSSSSSSSSPPCPPTTSSSVSATVPPPAGPAQLPRASLESASPSVGRERHPKGKRNRTKLEDKEILERAYNENPKPDKEARLEIVKRVSLSEKAVQIWFQNRRQNDRRRSRLLSPQVIESVTQGRVRILSTDYNAQFELEPTFTPSQTLSQPEQSTDSSVHSDPASAHSDAEPGASQDVPKISGPTQLERPSEPRPILSRSFSGPTGYLANRRNAAGFSTSFPNPCSGDSSRSVRLALYASWHLPCVCRFEPFPSTCPPDMHFGAGSAGPIQPPSSQPSHYRLALSLDGKAELIDPMISPQRPRNPPASVDPFLRPDSRRQTESSRSSLSEFTRTLSAARIGLPPRLTRGRSLDVQAWEDCCDPGNREDALIMQAKHESSGSAIAAIHLARSTSSISSGSPLDQSSSGGKRGAPMGRAATRPGMTKRAKLARSSSSWGRIETVFTPTQKHNMQRMAPNLHLDKHKPNNATLAGLSGNDSDKENWSPDENGNPRRPFSSTFTSSGRRLLPSGAPSSKYDRRNPRRTLPQEPRGSLFSLNRAATSPAFSRARYHYQRDKARAESPLEIYEDAGDDGDGTVAPDPDNPVAEADDDEIQRFMRGGQVSPSKKNDVDAATGLLALKRSSW</sequence>
<dbReference type="Gene3D" id="1.10.10.60">
    <property type="entry name" value="Homeodomain-like"/>
    <property type="match status" value="1"/>
</dbReference>
<dbReference type="InterPro" id="IPR001356">
    <property type="entry name" value="HD"/>
</dbReference>
<evidence type="ECO:0000256" key="2">
    <source>
        <dbReference type="ARBA" id="ARBA00023125"/>
    </source>
</evidence>
<dbReference type="PANTHER" id="PTHR24323:SF7">
    <property type="entry name" value="HOMEOBOX DOMAIN-CONTAINING PROTEIN"/>
    <property type="match status" value="1"/>
</dbReference>
<evidence type="ECO:0000313" key="10">
    <source>
        <dbReference type="Proteomes" id="UP001302602"/>
    </source>
</evidence>
<dbReference type="EMBL" id="MU853223">
    <property type="protein sequence ID" value="KAK4129307.1"/>
    <property type="molecule type" value="Genomic_DNA"/>
</dbReference>
<feature type="domain" description="Homeobox" evidence="8">
    <location>
        <begin position="62"/>
        <end position="122"/>
    </location>
</feature>
<keyword evidence="2 5" id="KW-0238">DNA-binding</keyword>
<dbReference type="GO" id="GO:0000976">
    <property type="term" value="F:transcription cis-regulatory region binding"/>
    <property type="evidence" value="ECO:0007669"/>
    <property type="project" value="TreeGrafter"/>
</dbReference>
<proteinExistence type="predicted"/>
<dbReference type="SMART" id="SM00389">
    <property type="entry name" value="HOX"/>
    <property type="match status" value="1"/>
</dbReference>
<keyword evidence="3 5" id="KW-0371">Homeobox</keyword>
<dbReference type="Pfam" id="PF00046">
    <property type="entry name" value="Homeodomain"/>
    <property type="match status" value="1"/>
</dbReference>
<dbReference type="Proteomes" id="UP001302602">
    <property type="component" value="Unassembled WGS sequence"/>
</dbReference>
<evidence type="ECO:0000313" key="9">
    <source>
        <dbReference type="EMBL" id="KAK4129307.1"/>
    </source>
</evidence>
<reference evidence="9" key="1">
    <citation type="journal article" date="2023" name="Mol. Phylogenet. Evol.">
        <title>Genome-scale phylogeny and comparative genomics of the fungal order Sordariales.</title>
        <authorList>
            <person name="Hensen N."/>
            <person name="Bonometti L."/>
            <person name="Westerberg I."/>
            <person name="Brannstrom I.O."/>
            <person name="Guillou S."/>
            <person name="Cros-Aarteil S."/>
            <person name="Calhoun S."/>
            <person name="Haridas S."/>
            <person name="Kuo A."/>
            <person name="Mondo S."/>
            <person name="Pangilinan J."/>
            <person name="Riley R."/>
            <person name="LaButti K."/>
            <person name="Andreopoulos B."/>
            <person name="Lipzen A."/>
            <person name="Chen C."/>
            <person name="Yan M."/>
            <person name="Daum C."/>
            <person name="Ng V."/>
            <person name="Clum A."/>
            <person name="Steindorff A."/>
            <person name="Ohm R.A."/>
            <person name="Martin F."/>
            <person name="Silar P."/>
            <person name="Natvig D.O."/>
            <person name="Lalanne C."/>
            <person name="Gautier V."/>
            <person name="Ament-Velasquez S.L."/>
            <person name="Kruys A."/>
            <person name="Hutchinson M.I."/>
            <person name="Powell A.J."/>
            <person name="Barry K."/>
            <person name="Miller A.N."/>
            <person name="Grigoriev I.V."/>
            <person name="Debuchy R."/>
            <person name="Gladieux P."/>
            <person name="Hiltunen Thoren M."/>
            <person name="Johannesson H."/>
        </authorList>
    </citation>
    <scope>NUCLEOTIDE SEQUENCE</scope>
    <source>
        <strain evidence="9">CBS 731.68</strain>
    </source>
</reference>
<evidence type="ECO:0000256" key="5">
    <source>
        <dbReference type="PROSITE-ProRule" id="PRU00108"/>
    </source>
</evidence>
<dbReference type="PANTHER" id="PTHR24323">
    <property type="entry name" value="CEH-10 HOMEODOMAIN-CONTAINING HOMOLOG"/>
    <property type="match status" value="1"/>
</dbReference>
<dbReference type="InterPro" id="IPR051775">
    <property type="entry name" value="Homeobox_domain"/>
</dbReference>
<feature type="region of interest" description="Disordered" evidence="7">
    <location>
        <begin position="1"/>
        <end position="92"/>
    </location>
</feature>
<organism evidence="9 10">
    <name type="scientific">Parathielavia appendiculata</name>
    <dbReference type="NCBI Taxonomy" id="2587402"/>
    <lineage>
        <taxon>Eukaryota</taxon>
        <taxon>Fungi</taxon>
        <taxon>Dikarya</taxon>
        <taxon>Ascomycota</taxon>
        <taxon>Pezizomycotina</taxon>
        <taxon>Sordariomycetes</taxon>
        <taxon>Sordariomycetidae</taxon>
        <taxon>Sordariales</taxon>
        <taxon>Chaetomiaceae</taxon>
        <taxon>Parathielavia</taxon>
    </lineage>
</organism>
<feature type="compositionally biased region" description="Low complexity" evidence="7">
    <location>
        <begin position="407"/>
        <end position="421"/>
    </location>
</feature>
<feature type="compositionally biased region" description="Basic and acidic residues" evidence="7">
    <location>
        <begin position="327"/>
        <end position="336"/>
    </location>
</feature>
<feature type="DNA-binding region" description="Homeobox" evidence="5">
    <location>
        <begin position="64"/>
        <end position="123"/>
    </location>
</feature>
<dbReference type="AlphaFoldDB" id="A0AAN6Z8U4"/>